<dbReference type="AlphaFoldDB" id="A0A4Q7WW36"/>
<gene>
    <name evidence="1" type="ORF">EV645_4835</name>
</gene>
<keyword evidence="1" id="KW-0418">Kinase</keyword>
<dbReference type="OrthoDB" id="9802640at2"/>
<dbReference type="Gene3D" id="3.30.565.10">
    <property type="entry name" value="Histidine kinase-like ATPase, C-terminal domain"/>
    <property type="match status" value="1"/>
</dbReference>
<dbReference type="EMBL" id="SHKR01000013">
    <property type="protein sequence ID" value="RZU13975.1"/>
    <property type="molecule type" value="Genomic_DNA"/>
</dbReference>
<dbReference type="Pfam" id="PF13589">
    <property type="entry name" value="HATPase_c_3"/>
    <property type="match status" value="1"/>
</dbReference>
<dbReference type="Proteomes" id="UP000292027">
    <property type="component" value="Unassembled WGS sequence"/>
</dbReference>
<name>A0A4Q7WW36_9ACTN</name>
<keyword evidence="2" id="KW-1185">Reference proteome</keyword>
<organism evidence="1 2">
    <name type="scientific">Kribbella rubisoli</name>
    <dbReference type="NCBI Taxonomy" id="3075929"/>
    <lineage>
        <taxon>Bacteria</taxon>
        <taxon>Bacillati</taxon>
        <taxon>Actinomycetota</taxon>
        <taxon>Actinomycetes</taxon>
        <taxon>Propionibacteriales</taxon>
        <taxon>Kribbellaceae</taxon>
        <taxon>Kribbella</taxon>
    </lineage>
</organism>
<protein>
    <submittedName>
        <fullName evidence="1">Histidine kinase/DNA gyrase B/HSP90-like ATPase</fullName>
    </submittedName>
</protein>
<dbReference type="RefSeq" id="WP_130446174.1">
    <property type="nucleotide sequence ID" value="NZ_SHKR01000013.1"/>
</dbReference>
<dbReference type="GO" id="GO:0016301">
    <property type="term" value="F:kinase activity"/>
    <property type="evidence" value="ECO:0007669"/>
    <property type="project" value="UniProtKB-KW"/>
</dbReference>
<sequence length="837" mass="92145">MAKLDSIINAGTPKGIVPVEISYRIIELFSAGLYSSPHKAIEELVCNSYDANATSVDILTAPSIEPENPEASIWVIDDGTSMDMEGLNLLWRIAESTKRAQENSDRPPIGKFGIGKLATYVLASQVTYVCRTEQAVLAVSMDYGNLDAENDPGIRTATHDLTVRELNETDLRRLLAPVSAFAGGKAIQKRLLDPRSGTWTAVAMSGLKDKASQIKQGRLNWLLSTALPNSPQFALRLNGQPVVPKKSEADLLDSWKIGERPINSKGVAATFDKQGNPVVTIEGVNGSLHGVVEIYKEVLDPGTTKAERLLGRSHGFFVMVRGRLVNLDDPLFGRTPLSHSSFARFRLVIYADGLDNYLTSGRESIADSPAVDSLREYLKLEFNRARLLYDAWVEDETKAARLSTRIGKSDGAITRRPLAGAVKRALRGETGQLTLIDTPDDLTAEEAEQLSDDIGEAAVSEDGLIESIEAEARGADAFLSRYDAQRRTVYVNVLHPFYGNFIDLVKSRDIFDAFAVAEVLTEAYLIEEGVDASTAHRILARRDTFLRELVARDRRSAPIIAQYLLDQADNEKGLEEAVKESLKVLGFEVSPIGGNGTPDGLATATLGYRREMGAKADYSFTYDAKSSSSKRITADKVGVSRLARHREDYKADYGIVVAPDFDGAGDENSALIKECRADGRITPVRVVDLALLVIVASRRQLSFTRLREIFETCRTPVEVRDWIEAAMTEPESKPPFREILDVIQELQQSYEDAVTIPAVTITLRNRGIRLREAELTEYIHSMTTQAPAYIDLAANDVRLNVSPERVMHAMSRQDQELDNFAALLHSHLTAGVTAAFD</sequence>
<evidence type="ECO:0000313" key="2">
    <source>
        <dbReference type="Proteomes" id="UP000292027"/>
    </source>
</evidence>
<dbReference type="SUPFAM" id="SSF55874">
    <property type="entry name" value="ATPase domain of HSP90 chaperone/DNA topoisomerase II/histidine kinase"/>
    <property type="match status" value="1"/>
</dbReference>
<keyword evidence="1" id="KW-0808">Transferase</keyword>
<proteinExistence type="predicted"/>
<comment type="caution">
    <text evidence="1">The sequence shown here is derived from an EMBL/GenBank/DDBJ whole genome shotgun (WGS) entry which is preliminary data.</text>
</comment>
<evidence type="ECO:0000313" key="1">
    <source>
        <dbReference type="EMBL" id="RZU13975.1"/>
    </source>
</evidence>
<dbReference type="InterPro" id="IPR036890">
    <property type="entry name" value="HATPase_C_sf"/>
</dbReference>
<reference evidence="1 2" key="1">
    <citation type="journal article" date="2015" name="Stand. Genomic Sci.">
        <title>Genomic Encyclopedia of Bacterial and Archaeal Type Strains, Phase III: the genomes of soil and plant-associated and newly described type strains.</title>
        <authorList>
            <person name="Whitman W.B."/>
            <person name="Woyke T."/>
            <person name="Klenk H.P."/>
            <person name="Zhou Y."/>
            <person name="Lilburn T.G."/>
            <person name="Beck B.J."/>
            <person name="De Vos P."/>
            <person name="Vandamme P."/>
            <person name="Eisen J.A."/>
            <person name="Garrity G."/>
            <person name="Hugenholtz P."/>
            <person name="Kyrpides N.C."/>
        </authorList>
    </citation>
    <scope>NUCLEOTIDE SEQUENCE [LARGE SCALE GENOMIC DNA]</scope>
    <source>
        <strain evidence="1 2">VKM Ac-2540</strain>
    </source>
</reference>
<accession>A0A4Q7WW36</accession>